<comment type="caution">
    <text evidence="3">The sequence shown here is derived from an EMBL/GenBank/DDBJ whole genome shotgun (WGS) entry which is preliminary data.</text>
</comment>
<feature type="region of interest" description="Disordered" evidence="1">
    <location>
        <begin position="717"/>
        <end position="754"/>
    </location>
</feature>
<feature type="signal peptide" evidence="2">
    <location>
        <begin position="1"/>
        <end position="20"/>
    </location>
</feature>
<feature type="region of interest" description="Disordered" evidence="1">
    <location>
        <begin position="625"/>
        <end position="699"/>
    </location>
</feature>
<dbReference type="EMBL" id="JAENGY010000382">
    <property type="protein sequence ID" value="KAG6964357.1"/>
    <property type="molecule type" value="Genomic_DNA"/>
</dbReference>
<dbReference type="PROSITE" id="PS51257">
    <property type="entry name" value="PROKAR_LIPOPROTEIN"/>
    <property type="match status" value="1"/>
</dbReference>
<proteinExistence type="predicted"/>
<evidence type="ECO:0000313" key="4">
    <source>
        <dbReference type="Proteomes" id="UP000709295"/>
    </source>
</evidence>
<accession>A0A8J5M7U3</accession>
<feature type="chain" id="PRO_5035206345" evidence="2">
    <location>
        <begin position="21"/>
        <end position="773"/>
    </location>
</feature>
<dbReference type="Proteomes" id="UP000709295">
    <property type="component" value="Unassembled WGS sequence"/>
</dbReference>
<gene>
    <name evidence="3" type="ORF">JG688_00007744</name>
</gene>
<evidence type="ECO:0000256" key="1">
    <source>
        <dbReference type="SAM" id="MobiDB-lite"/>
    </source>
</evidence>
<dbReference type="AlphaFoldDB" id="A0A8J5M7U3"/>
<feature type="region of interest" description="Disordered" evidence="1">
    <location>
        <begin position="195"/>
        <end position="398"/>
    </location>
</feature>
<evidence type="ECO:0000256" key="2">
    <source>
        <dbReference type="SAM" id="SignalP"/>
    </source>
</evidence>
<keyword evidence="2" id="KW-0732">Signal</keyword>
<feature type="compositionally biased region" description="Low complexity" evidence="1">
    <location>
        <begin position="201"/>
        <end position="278"/>
    </location>
</feature>
<feature type="compositionally biased region" description="Low complexity" evidence="1">
    <location>
        <begin position="634"/>
        <end position="692"/>
    </location>
</feature>
<evidence type="ECO:0000313" key="3">
    <source>
        <dbReference type="EMBL" id="KAG6964357.1"/>
    </source>
</evidence>
<reference evidence="3" key="1">
    <citation type="submission" date="2021-01" db="EMBL/GenBank/DDBJ databases">
        <title>Phytophthora aleatoria, a newly-described species from Pinus radiata is distinct from Phytophthora cactorum isolates based on comparative genomics.</title>
        <authorList>
            <person name="Mcdougal R."/>
            <person name="Panda P."/>
            <person name="Williams N."/>
            <person name="Studholme D.J."/>
        </authorList>
    </citation>
    <scope>NUCLEOTIDE SEQUENCE</scope>
    <source>
        <strain evidence="3">NZFS 4037</strain>
    </source>
</reference>
<protein>
    <submittedName>
        <fullName evidence="3">Uncharacterized protein</fullName>
    </submittedName>
</protein>
<name>A0A8J5M7U3_9STRA</name>
<organism evidence="3 4">
    <name type="scientific">Phytophthora aleatoria</name>
    <dbReference type="NCBI Taxonomy" id="2496075"/>
    <lineage>
        <taxon>Eukaryota</taxon>
        <taxon>Sar</taxon>
        <taxon>Stramenopiles</taxon>
        <taxon>Oomycota</taxon>
        <taxon>Peronosporomycetes</taxon>
        <taxon>Peronosporales</taxon>
        <taxon>Peronosporaceae</taxon>
        <taxon>Phytophthora</taxon>
    </lineage>
</organism>
<feature type="compositionally biased region" description="Polar residues" evidence="1">
    <location>
        <begin position="744"/>
        <end position="754"/>
    </location>
</feature>
<feature type="compositionally biased region" description="Polar residues" evidence="1">
    <location>
        <begin position="310"/>
        <end position="398"/>
    </location>
</feature>
<sequence length="773" mass="79645">MVSPLKCLLASALVISCVNAHGWLSKPAATFSNEAGDKSQFIATIEASSSGFKGTFNTAPADNVASFTKAFDASTYKSLKAFIDDKAKITVTGATLTCGNAEPDATAQPLPAKLEWYHSESEGFTALHEGPCEAWCDKERVFHDENCAAHFTTAPAEMPYEKTKCTGASTLTFYWMAMHGPTWQVYVNCAPLSGGSGGGATTQSSGSSATTTASSSGGSPVAQTPSSGGSPSTPTTGSSSADTPSVTPAPASGGSPSTPSTNTSPSTSTTSAPSTSTTDESDCGSYDVAGSDEDCGSYDVAGGSADEGQDTTQTSTGRNTYQQSSTTTGGNTYQQGSTKSDGNTYQQGSTNTGENTKKWSNTGGNNQWSNMGAGSQQNPYQGTGTGSQNSFDFNTFQGTTNAGTDPLIPQFLHSSIHCSRFLEYGMPAPFKCLFASALAVTVVNGHGYMTDPKVKFTPQAGDPTQFVGSIEASASGFSGTFNGAPKDNVAAFTKAFGSSKYKSLKEYVTDKAKIIVTGATLTCGSCDPKQEPQPMPKSTVEWSHSDMGGFTPSHEGPCEVWCDDVRTFQDDDCAAHYTMVPAEMPFDRDACMGASTLIFYWMAMHSSSWQVYVNCAPLEKTTSTGTKSKYAVGSSTSSAQSNSTSSATSDTPSTSTTEAPTTPSTPSETTAPSPPSATTAPSTPSTTTAPTTDESDCGSYDVAGSDSDCGSYDVAGGSESDCGSYDVKGSESDCGSFDVAGSGDATQDAGSQTNFDFSTMQGAADAGTVAPYK</sequence>
<keyword evidence="4" id="KW-1185">Reference proteome</keyword>